<keyword evidence="2" id="KW-0496">Mitochondrion</keyword>
<protein>
    <recommendedName>
        <fullName evidence="4">UmuC domain-containing protein</fullName>
    </recommendedName>
</protein>
<dbReference type="InterPro" id="IPR036775">
    <property type="entry name" value="DNA_pol_Y-fam_lit_finger_sf"/>
</dbReference>
<name>A0ABR3W879_9PEZI</name>
<dbReference type="Pfam" id="PF00817">
    <property type="entry name" value="IMS"/>
    <property type="match status" value="1"/>
</dbReference>
<accession>A0ABR3W879</accession>
<feature type="compositionally biased region" description="Acidic residues" evidence="3">
    <location>
        <begin position="549"/>
        <end position="565"/>
    </location>
</feature>
<dbReference type="PIRSF" id="PIRSF036603">
    <property type="entry name" value="DPol_eta"/>
    <property type="match status" value="1"/>
</dbReference>
<dbReference type="InterPro" id="IPR043502">
    <property type="entry name" value="DNA/RNA_pol_sf"/>
</dbReference>
<feature type="region of interest" description="Disordered" evidence="3">
    <location>
        <begin position="514"/>
        <end position="571"/>
    </location>
</feature>
<dbReference type="SUPFAM" id="SSF56672">
    <property type="entry name" value="DNA/RNA polymerases"/>
    <property type="match status" value="1"/>
</dbReference>
<dbReference type="PROSITE" id="PS50173">
    <property type="entry name" value="UMUC"/>
    <property type="match status" value="1"/>
</dbReference>
<evidence type="ECO:0000313" key="5">
    <source>
        <dbReference type="EMBL" id="KAL1855727.1"/>
    </source>
</evidence>
<sequence>MEHAVRKRSPRRKQDRIVLHFDYDCFYAQVVEHAQPALRSLPLGIKQKSILATCNYEARKRGVKKLQLISDAKRICPDLVLADGEDLSAFRDVSKKLYGLLRSYSWNKKAERLGLDEVFLDVTDLVEFNVGLLNRNALADSFFCLSRDDPEKGFVFDGSAIAGCVTGNGHGEDNHENLLFVKLVVASHLARYLRLKIEEEGYTSACGISTNKLLSKLAGTKNKPRNQTTLLSIHEDEVLDFMDSYGLRQVPGIGGRITHTLESYFLGRDADTDTFVNGSAVKVGEFRTRQDVSPHMLEKLLGSRPGPEKGIGEKVWALLHGVDDTEVKAASSVPTQISIEDTYPGPNGGLNTSTEVQRELVKLAASLLRRMHVDLTEADEVDTLKDTEPLVDGSRRRKWLAHPKTLRLSTRPKTSASDGTPYNWGRASRSQPLVTFIFQDIDDEIIVGRLVKEALWPMFCQLNPDKNEGWNIGMINICVANMTLTATEDAAGSGRDISQMFKNQDEVLREFRVYDDGEGAQPSVAQPSTISEESRENTNSSLATTDDSMVFEDGYDSESESEAWGDQDGSQACPRCGHYLPVFAISAHQRYHALEEP</sequence>
<dbReference type="InterPro" id="IPR001126">
    <property type="entry name" value="UmuC"/>
</dbReference>
<dbReference type="PANTHER" id="PTHR46404:SF1">
    <property type="entry name" value="DNA POLYMERASE IOTA"/>
    <property type="match status" value="1"/>
</dbReference>
<comment type="caution">
    <text evidence="5">The sequence shown here is derived from an EMBL/GenBank/DDBJ whole genome shotgun (WGS) entry which is preliminary data.</text>
</comment>
<dbReference type="Gene3D" id="3.40.1170.60">
    <property type="match status" value="1"/>
</dbReference>
<reference evidence="5 6" key="1">
    <citation type="journal article" date="2024" name="IMA Fungus">
        <title>IMA Genome - F19 : A genome assembly and annotation guide to empower mycologists, including annotated draft genome sequences of Ceratocystis pirilliformis, Diaporthe australafricana, Fusarium ophioides, Paecilomyces lecythidis, and Sporothrix stenoceras.</title>
        <authorList>
            <person name="Aylward J."/>
            <person name="Wilson A.M."/>
            <person name="Visagie C.M."/>
            <person name="Spraker J."/>
            <person name="Barnes I."/>
            <person name="Buitendag C."/>
            <person name="Ceriani C."/>
            <person name="Del Mar Angel L."/>
            <person name="du Plessis D."/>
            <person name="Fuchs T."/>
            <person name="Gasser K."/>
            <person name="Kramer D."/>
            <person name="Li W."/>
            <person name="Munsamy K."/>
            <person name="Piso A."/>
            <person name="Price J.L."/>
            <person name="Sonnekus B."/>
            <person name="Thomas C."/>
            <person name="van der Nest A."/>
            <person name="van Dijk A."/>
            <person name="van Heerden A."/>
            <person name="van Vuuren N."/>
            <person name="Yilmaz N."/>
            <person name="Duong T.A."/>
            <person name="van der Merwe N.A."/>
            <person name="Wingfield M.J."/>
            <person name="Wingfield B.D."/>
        </authorList>
    </citation>
    <scope>NUCLEOTIDE SEQUENCE [LARGE SCALE GENOMIC DNA]</scope>
    <source>
        <strain evidence="5 6">CMW 18300</strain>
    </source>
</reference>
<dbReference type="Gene3D" id="3.30.70.270">
    <property type="match status" value="1"/>
</dbReference>
<feature type="compositionally biased region" description="Polar residues" evidence="3">
    <location>
        <begin position="523"/>
        <end position="547"/>
    </location>
</feature>
<evidence type="ECO:0000256" key="3">
    <source>
        <dbReference type="SAM" id="MobiDB-lite"/>
    </source>
</evidence>
<evidence type="ECO:0000256" key="1">
    <source>
        <dbReference type="ARBA" id="ARBA00004173"/>
    </source>
</evidence>
<dbReference type="Gene3D" id="3.30.1490.100">
    <property type="entry name" value="DNA polymerase, Y-family, little finger domain"/>
    <property type="match status" value="1"/>
</dbReference>
<evidence type="ECO:0000313" key="6">
    <source>
        <dbReference type="Proteomes" id="UP001583177"/>
    </source>
</evidence>
<gene>
    <name evidence="5" type="ORF">Daus18300_011010</name>
</gene>
<proteinExistence type="predicted"/>
<feature type="domain" description="UmuC" evidence="4">
    <location>
        <begin position="18"/>
        <end position="254"/>
    </location>
</feature>
<dbReference type="Proteomes" id="UP001583177">
    <property type="component" value="Unassembled WGS sequence"/>
</dbReference>
<dbReference type="EMBL" id="JAWRVE010000128">
    <property type="protein sequence ID" value="KAL1855727.1"/>
    <property type="molecule type" value="Genomic_DNA"/>
</dbReference>
<organism evidence="5 6">
    <name type="scientific">Diaporthe australafricana</name>
    <dbReference type="NCBI Taxonomy" id="127596"/>
    <lineage>
        <taxon>Eukaryota</taxon>
        <taxon>Fungi</taxon>
        <taxon>Dikarya</taxon>
        <taxon>Ascomycota</taxon>
        <taxon>Pezizomycotina</taxon>
        <taxon>Sordariomycetes</taxon>
        <taxon>Sordariomycetidae</taxon>
        <taxon>Diaporthales</taxon>
        <taxon>Diaporthaceae</taxon>
        <taxon>Diaporthe</taxon>
    </lineage>
</organism>
<evidence type="ECO:0000259" key="4">
    <source>
        <dbReference type="PROSITE" id="PS50173"/>
    </source>
</evidence>
<keyword evidence="6" id="KW-1185">Reference proteome</keyword>
<evidence type="ECO:0000256" key="2">
    <source>
        <dbReference type="ARBA" id="ARBA00023128"/>
    </source>
</evidence>
<dbReference type="InterPro" id="IPR043128">
    <property type="entry name" value="Rev_trsase/Diguanyl_cyclase"/>
</dbReference>
<comment type="subcellular location">
    <subcellularLocation>
        <location evidence="1">Mitochondrion</location>
    </subcellularLocation>
</comment>
<dbReference type="PANTHER" id="PTHR46404">
    <property type="entry name" value="DNA POLYMERASE IOTA"/>
    <property type="match status" value="1"/>
</dbReference>